<evidence type="ECO:0000313" key="4">
    <source>
        <dbReference type="Proteomes" id="UP000001025"/>
    </source>
</evidence>
<dbReference type="EC" id="5.4.99.5" evidence="1 2"/>
<dbReference type="OrthoDB" id="9802232at2"/>
<dbReference type="GO" id="GO:0009073">
    <property type="term" value="P:aromatic amino acid family biosynthetic process"/>
    <property type="evidence" value="ECO:0007669"/>
    <property type="project" value="UniProtKB-UniRule"/>
</dbReference>
<dbReference type="NCBIfam" id="TIGR01796">
    <property type="entry name" value="CM_mono_aroH"/>
    <property type="match status" value="1"/>
</dbReference>
<keyword evidence="2" id="KW-0057">Aromatic amino acid biosynthesis</keyword>
<gene>
    <name evidence="3" type="primary">aroH</name>
    <name evidence="3" type="ordered locus">RB8741</name>
</gene>
<keyword evidence="2 3" id="KW-0413">Isomerase</keyword>
<dbReference type="InParanoid" id="Q7UMM1"/>
<dbReference type="PANTHER" id="PTHR21164">
    <property type="entry name" value="CHORISMATE MUTASE"/>
    <property type="match status" value="1"/>
</dbReference>
<dbReference type="KEGG" id="rba:RB8741"/>
<dbReference type="EMBL" id="BX294148">
    <property type="protein sequence ID" value="CAD75895.1"/>
    <property type="molecule type" value="Genomic_DNA"/>
</dbReference>
<keyword evidence="2" id="KW-0028">Amino-acid biosynthesis</keyword>
<sequence>MVTKQRGSSQNRICNEMTMCRGVRGATTVEQDDREEILKATTQLLALMIRRNEIDSADLASATFTVTKDLHSEFPALAARQLGWLEVPLLCGYEVSVEGSLPRCIRVLLHWNTTKSQSEIQHVYIRDAVKLRPDLSKVPAVDIEELERWIAEHLKED</sequence>
<name>Q7UMM1_RHOBA</name>
<dbReference type="InterPro" id="IPR035959">
    <property type="entry name" value="RutC-like_sf"/>
</dbReference>
<dbReference type="GO" id="GO:0046417">
    <property type="term" value="P:chorismate metabolic process"/>
    <property type="evidence" value="ECO:0000318"/>
    <property type="project" value="GO_Central"/>
</dbReference>
<accession>Q7UMM1</accession>
<dbReference type="PANTHER" id="PTHR21164:SF0">
    <property type="entry name" value="CHORISMATE MUTASE AROH"/>
    <property type="match status" value="1"/>
</dbReference>
<dbReference type="PATRIC" id="fig|243090.15.peg.4193"/>
<reference evidence="3 4" key="1">
    <citation type="journal article" date="2003" name="Proc. Natl. Acad. Sci. U.S.A.">
        <title>Complete genome sequence of the marine planctomycete Pirellula sp. strain 1.</title>
        <authorList>
            <person name="Gloeckner F.O."/>
            <person name="Kube M."/>
            <person name="Bauer M."/>
            <person name="Teeling H."/>
            <person name="Lombardot T."/>
            <person name="Ludwig W."/>
            <person name="Gade D."/>
            <person name="Beck A."/>
            <person name="Borzym K."/>
            <person name="Heitmann K."/>
            <person name="Rabus R."/>
            <person name="Schlesner H."/>
            <person name="Amann R."/>
            <person name="Reinhardt R."/>
        </authorList>
    </citation>
    <scope>NUCLEOTIDE SEQUENCE [LARGE SCALE GENOMIC DNA]</scope>
    <source>
        <strain evidence="4">DSM 10527 / NCIMB 13988 / SH1</strain>
    </source>
</reference>
<dbReference type="PROSITE" id="PS51167">
    <property type="entry name" value="CHORISMATE_MUT_1"/>
    <property type="match status" value="1"/>
</dbReference>
<dbReference type="AlphaFoldDB" id="Q7UMM1"/>
<dbReference type="Gene3D" id="3.30.1330.40">
    <property type="entry name" value="RutC-like"/>
    <property type="match status" value="1"/>
</dbReference>
<evidence type="ECO:0000313" key="3">
    <source>
        <dbReference type="EMBL" id="CAD75895.1"/>
    </source>
</evidence>
<keyword evidence="4" id="KW-1185">Reference proteome</keyword>
<dbReference type="Pfam" id="PF07736">
    <property type="entry name" value="CM_1"/>
    <property type="match status" value="1"/>
</dbReference>
<dbReference type="eggNOG" id="COG4401">
    <property type="taxonomic scope" value="Bacteria"/>
</dbReference>
<organism evidence="3 4">
    <name type="scientific">Rhodopirellula baltica (strain DSM 10527 / NCIMB 13988 / SH1)</name>
    <dbReference type="NCBI Taxonomy" id="243090"/>
    <lineage>
        <taxon>Bacteria</taxon>
        <taxon>Pseudomonadati</taxon>
        <taxon>Planctomycetota</taxon>
        <taxon>Planctomycetia</taxon>
        <taxon>Pirellulales</taxon>
        <taxon>Pirellulaceae</taxon>
        <taxon>Rhodopirellula</taxon>
    </lineage>
</organism>
<dbReference type="Proteomes" id="UP000001025">
    <property type="component" value="Chromosome"/>
</dbReference>
<dbReference type="FunFam" id="3.30.1330.40:FF:000014">
    <property type="entry name" value="Chorismate mutase AroH"/>
    <property type="match status" value="1"/>
</dbReference>
<dbReference type="EnsemblBacteria" id="CAD75895">
    <property type="protein sequence ID" value="CAD75895"/>
    <property type="gene ID" value="RB8741"/>
</dbReference>
<evidence type="ECO:0000256" key="1">
    <source>
        <dbReference type="NCBIfam" id="TIGR01796"/>
    </source>
</evidence>
<comment type="catalytic activity">
    <reaction evidence="2">
        <text>chorismate = prephenate</text>
        <dbReference type="Rhea" id="RHEA:13897"/>
        <dbReference type="ChEBI" id="CHEBI:29748"/>
        <dbReference type="ChEBI" id="CHEBI:29934"/>
        <dbReference type="EC" id="5.4.99.5"/>
    </reaction>
</comment>
<dbReference type="GO" id="GO:0004106">
    <property type="term" value="F:chorismate mutase activity"/>
    <property type="evidence" value="ECO:0000318"/>
    <property type="project" value="GO_Central"/>
</dbReference>
<dbReference type="SUPFAM" id="SSF55298">
    <property type="entry name" value="YjgF-like"/>
    <property type="match status" value="1"/>
</dbReference>
<evidence type="ECO:0000256" key="2">
    <source>
        <dbReference type="PROSITE-ProRule" id="PRU00514"/>
    </source>
</evidence>
<dbReference type="GO" id="GO:0008652">
    <property type="term" value="P:amino acid biosynthetic process"/>
    <property type="evidence" value="ECO:0007669"/>
    <property type="project" value="UniProtKB-UniRule"/>
</dbReference>
<dbReference type="CDD" id="cd02185">
    <property type="entry name" value="AroH"/>
    <property type="match status" value="1"/>
</dbReference>
<proteinExistence type="predicted"/>
<protein>
    <recommendedName>
        <fullName evidence="1 2">chorismate mutase</fullName>
        <ecNumber evidence="1 2">5.4.99.5</ecNumber>
    </recommendedName>
</protein>
<dbReference type="STRING" id="243090.RB8741"/>
<dbReference type="HOGENOM" id="CLU_133236_1_0_0"/>
<dbReference type="InterPro" id="IPR008243">
    <property type="entry name" value="Chorismate_mutase_AroH"/>
</dbReference>